<dbReference type="PANTHER" id="PTHR36183">
    <property type="entry name" value="BETA-GLUCURONIDASE"/>
    <property type="match status" value="1"/>
</dbReference>
<proteinExistence type="predicted"/>
<dbReference type="PANTHER" id="PTHR36183:SF2">
    <property type="entry name" value="BETA-GLUCURONIDASE C-TERMINAL DOMAIN-CONTAINING PROTEIN"/>
    <property type="match status" value="1"/>
</dbReference>
<dbReference type="Proteomes" id="UP000636479">
    <property type="component" value="Unassembled WGS sequence"/>
</dbReference>
<dbReference type="GeneID" id="59340983"/>
<evidence type="ECO:0000313" key="3">
    <source>
        <dbReference type="Proteomes" id="UP000636479"/>
    </source>
</evidence>
<name>A0A8H6TFL3_9AGAR</name>
<dbReference type="Pfam" id="PF16862">
    <property type="entry name" value="Glyco_hydro_79C"/>
    <property type="match status" value="1"/>
</dbReference>
<evidence type="ECO:0000313" key="2">
    <source>
        <dbReference type="EMBL" id="KAF7316354.1"/>
    </source>
</evidence>
<sequence length="194" mass="20126">MSRRQYAIYENGALARVALFNYITDPTGASDYTATISISGGTVPSSVKVKYFLSDSVSTKTNITWAGQTLGPVHQVDGRLKNELNVVNIACDTTANTCAIPVSAPAFALVFIAPSADIATVTFPTTAATNTKNTATVASGVLATSNGMSGKDWRLGGTSPGGNVSAAVQASNNLRTSIWTIIGLQVVVMTGIYL</sequence>
<dbReference type="OrthoDB" id="3063460at2759"/>
<feature type="domain" description="Beta-glucuronidase C-terminal" evidence="1">
    <location>
        <begin position="5"/>
        <end position="109"/>
    </location>
</feature>
<keyword evidence="3" id="KW-1185">Reference proteome</keyword>
<dbReference type="RefSeq" id="XP_037226377.1">
    <property type="nucleotide sequence ID" value="XM_037358467.1"/>
</dbReference>
<comment type="caution">
    <text evidence="2">The sequence shown here is derived from an EMBL/GenBank/DDBJ whole genome shotgun (WGS) entry which is preliminary data.</text>
</comment>
<evidence type="ECO:0000259" key="1">
    <source>
        <dbReference type="Pfam" id="PF16862"/>
    </source>
</evidence>
<reference evidence="2" key="1">
    <citation type="submission" date="2020-05" db="EMBL/GenBank/DDBJ databases">
        <title>Mycena genomes resolve the evolution of fungal bioluminescence.</title>
        <authorList>
            <person name="Tsai I.J."/>
        </authorList>
    </citation>
    <scope>NUCLEOTIDE SEQUENCE</scope>
    <source>
        <strain evidence="2">171206Taipei</strain>
    </source>
</reference>
<organism evidence="2 3">
    <name type="scientific">Mycena indigotica</name>
    <dbReference type="NCBI Taxonomy" id="2126181"/>
    <lineage>
        <taxon>Eukaryota</taxon>
        <taxon>Fungi</taxon>
        <taxon>Dikarya</taxon>
        <taxon>Basidiomycota</taxon>
        <taxon>Agaricomycotina</taxon>
        <taxon>Agaricomycetes</taxon>
        <taxon>Agaricomycetidae</taxon>
        <taxon>Agaricales</taxon>
        <taxon>Marasmiineae</taxon>
        <taxon>Mycenaceae</taxon>
        <taxon>Mycena</taxon>
    </lineage>
</organism>
<dbReference type="AlphaFoldDB" id="A0A8H6TFL3"/>
<dbReference type="InterPro" id="IPR052974">
    <property type="entry name" value="GH79_Enzymes"/>
</dbReference>
<dbReference type="InterPro" id="IPR031728">
    <property type="entry name" value="GlcAase_C"/>
</dbReference>
<dbReference type="EMBL" id="JACAZF010000001">
    <property type="protein sequence ID" value="KAF7316354.1"/>
    <property type="molecule type" value="Genomic_DNA"/>
</dbReference>
<accession>A0A8H6TFL3</accession>
<protein>
    <recommendedName>
        <fullName evidence="1">Beta-glucuronidase C-terminal domain-containing protein</fullName>
    </recommendedName>
</protein>
<gene>
    <name evidence="2" type="ORF">MIND_00154200</name>
</gene>